<keyword evidence="5 6" id="KW-0472">Membrane</keyword>
<feature type="transmembrane region" description="Helical" evidence="6">
    <location>
        <begin position="188"/>
        <end position="210"/>
    </location>
</feature>
<dbReference type="PANTHER" id="PTHR43124:SF3">
    <property type="entry name" value="CHLORAMPHENICOL EFFLUX PUMP RV0191"/>
    <property type="match status" value="1"/>
</dbReference>
<evidence type="ECO:0000259" key="7">
    <source>
        <dbReference type="PROSITE" id="PS50850"/>
    </source>
</evidence>
<dbReference type="InterPro" id="IPR011701">
    <property type="entry name" value="MFS"/>
</dbReference>
<keyword evidence="4 6" id="KW-1133">Transmembrane helix</keyword>
<dbReference type="EMBL" id="CP021425">
    <property type="protein sequence ID" value="ARU58537.1"/>
    <property type="molecule type" value="Genomic_DNA"/>
</dbReference>
<feature type="transmembrane region" description="Helical" evidence="6">
    <location>
        <begin position="115"/>
        <end position="136"/>
    </location>
</feature>
<dbReference type="PROSITE" id="PS00216">
    <property type="entry name" value="SUGAR_TRANSPORT_1"/>
    <property type="match status" value="1"/>
</dbReference>
<dbReference type="SUPFAM" id="SSF103473">
    <property type="entry name" value="MFS general substrate transporter"/>
    <property type="match status" value="1"/>
</dbReference>
<dbReference type="CDD" id="cd17473">
    <property type="entry name" value="MFS_arabinose_efflux_permease_like"/>
    <property type="match status" value="1"/>
</dbReference>
<dbReference type="Gene3D" id="1.20.1250.20">
    <property type="entry name" value="MFS general substrate transporter like domains"/>
    <property type="match status" value="1"/>
</dbReference>
<protein>
    <submittedName>
        <fullName evidence="8">MFS permease</fullName>
    </submittedName>
</protein>
<evidence type="ECO:0000313" key="9">
    <source>
        <dbReference type="Proteomes" id="UP000196027"/>
    </source>
</evidence>
<dbReference type="PROSITE" id="PS50850">
    <property type="entry name" value="MFS"/>
    <property type="match status" value="1"/>
</dbReference>
<dbReference type="GO" id="GO:0005886">
    <property type="term" value="C:plasma membrane"/>
    <property type="evidence" value="ECO:0007669"/>
    <property type="project" value="UniProtKB-SubCell"/>
</dbReference>
<feature type="transmembrane region" description="Helical" evidence="6">
    <location>
        <begin position="339"/>
        <end position="361"/>
    </location>
</feature>
<feature type="transmembrane region" description="Helical" evidence="6">
    <location>
        <begin position="247"/>
        <end position="269"/>
    </location>
</feature>
<dbReference type="AlphaFoldDB" id="A0A1Y0IDC7"/>
<feature type="transmembrane region" description="Helical" evidence="6">
    <location>
        <begin position="222"/>
        <end position="240"/>
    </location>
</feature>
<feature type="transmembrane region" description="Helical" evidence="6">
    <location>
        <begin position="56"/>
        <end position="75"/>
    </location>
</feature>
<evidence type="ECO:0000256" key="6">
    <source>
        <dbReference type="SAM" id="Phobius"/>
    </source>
</evidence>
<comment type="subcellular location">
    <subcellularLocation>
        <location evidence="1">Cell membrane</location>
        <topology evidence="1">Multi-pass membrane protein</topology>
    </subcellularLocation>
</comment>
<dbReference type="InterPro" id="IPR005829">
    <property type="entry name" value="Sugar_transporter_CS"/>
</dbReference>
<organism evidence="8 9">
    <name type="scientific">Oleiphilus messinensis</name>
    <dbReference type="NCBI Taxonomy" id="141451"/>
    <lineage>
        <taxon>Bacteria</taxon>
        <taxon>Pseudomonadati</taxon>
        <taxon>Pseudomonadota</taxon>
        <taxon>Gammaproteobacteria</taxon>
        <taxon>Oceanospirillales</taxon>
        <taxon>Oleiphilaceae</taxon>
        <taxon>Oleiphilus</taxon>
    </lineage>
</organism>
<dbReference type="InterPro" id="IPR050189">
    <property type="entry name" value="MFS_Efflux_Transporters"/>
</dbReference>
<dbReference type="KEGG" id="ome:OLMES_4541"/>
<accession>A0A1Y0IDC7</accession>
<feature type="transmembrane region" description="Helical" evidence="6">
    <location>
        <begin position="25"/>
        <end position="49"/>
    </location>
</feature>
<feature type="transmembrane region" description="Helical" evidence="6">
    <location>
        <begin position="275"/>
        <end position="298"/>
    </location>
</feature>
<feature type="domain" description="Major facilitator superfamily (MFS) profile" evidence="7">
    <location>
        <begin position="1"/>
        <end position="364"/>
    </location>
</feature>
<keyword evidence="3 6" id="KW-0812">Transmembrane</keyword>
<evidence type="ECO:0000256" key="2">
    <source>
        <dbReference type="ARBA" id="ARBA00022475"/>
    </source>
</evidence>
<keyword evidence="2" id="KW-1003">Cell membrane</keyword>
<dbReference type="InterPro" id="IPR020846">
    <property type="entry name" value="MFS_dom"/>
</dbReference>
<dbReference type="Pfam" id="PF07690">
    <property type="entry name" value="MFS_1"/>
    <property type="match status" value="1"/>
</dbReference>
<evidence type="ECO:0000256" key="1">
    <source>
        <dbReference type="ARBA" id="ARBA00004651"/>
    </source>
</evidence>
<evidence type="ECO:0000256" key="3">
    <source>
        <dbReference type="ARBA" id="ARBA00022692"/>
    </source>
</evidence>
<evidence type="ECO:0000256" key="5">
    <source>
        <dbReference type="ARBA" id="ARBA00023136"/>
    </source>
</evidence>
<gene>
    <name evidence="8" type="ORF">OLMES_4541</name>
</gene>
<dbReference type="Proteomes" id="UP000196027">
    <property type="component" value="Chromosome"/>
</dbReference>
<sequence length="369" mass="39769">MAGAAISPVLPQIYSAFSNEQSSDLLVKLTLTLPALFIGLFAPLMGYLLDVWGRKPVLILALLIYAIAGSSGLYLNSLEGILVGRALLGIAVAGIMSGFTTLIGDYFQGQKLARFMGYHGTFMSFGGILFLVGGGWLADFGWRYPFSLYLSALFLFPLLLVFVSEPAFKQSSAGAHKVAGLPIKKMSLIYLLAFVIMALVYFIPVHIAFYLNQMEPISGAKIGVIMAALTLASATTSYLFSRYSRILNSHVCFCSSYTLMGVGLLIISLSGSSSLVLVGIVLVGLGFGLWVPTINVWLVSGLAPEIRGKVVGGFTTFFFLGQFFSPIISQPLIQWKGIAASFIAGPVLLFPLAAIYLWLIFSTRRDSIS</sequence>
<evidence type="ECO:0000313" key="8">
    <source>
        <dbReference type="EMBL" id="ARU58537.1"/>
    </source>
</evidence>
<dbReference type="PANTHER" id="PTHR43124">
    <property type="entry name" value="PURINE EFFLUX PUMP PBUE"/>
    <property type="match status" value="1"/>
</dbReference>
<feature type="transmembrane region" description="Helical" evidence="6">
    <location>
        <begin position="81"/>
        <end position="103"/>
    </location>
</feature>
<dbReference type="InterPro" id="IPR036259">
    <property type="entry name" value="MFS_trans_sf"/>
</dbReference>
<feature type="transmembrane region" description="Helical" evidence="6">
    <location>
        <begin position="148"/>
        <end position="168"/>
    </location>
</feature>
<reference evidence="8 9" key="1">
    <citation type="submission" date="2017-05" db="EMBL/GenBank/DDBJ databases">
        <title>Genomic insights into alkan degradation activity of Oleiphilus messinensis.</title>
        <authorList>
            <person name="Kozyavkin S.A."/>
            <person name="Slesarev A.I."/>
            <person name="Golyshin P.N."/>
            <person name="Korzhenkov A."/>
            <person name="Golyshina O.N."/>
            <person name="Toshchakov S.V."/>
        </authorList>
    </citation>
    <scope>NUCLEOTIDE SEQUENCE [LARGE SCALE GENOMIC DNA]</scope>
    <source>
        <strain evidence="8 9">ME102</strain>
    </source>
</reference>
<proteinExistence type="predicted"/>
<evidence type="ECO:0000256" key="4">
    <source>
        <dbReference type="ARBA" id="ARBA00022989"/>
    </source>
</evidence>
<feature type="transmembrane region" description="Helical" evidence="6">
    <location>
        <begin position="310"/>
        <end position="333"/>
    </location>
</feature>
<keyword evidence="9" id="KW-1185">Reference proteome</keyword>
<name>A0A1Y0IDC7_9GAMM</name>
<dbReference type="GO" id="GO:0022857">
    <property type="term" value="F:transmembrane transporter activity"/>
    <property type="evidence" value="ECO:0007669"/>
    <property type="project" value="InterPro"/>
</dbReference>